<evidence type="ECO:0000256" key="1">
    <source>
        <dbReference type="ARBA" id="ARBA00004123"/>
    </source>
</evidence>
<dbReference type="InterPro" id="IPR015943">
    <property type="entry name" value="WD40/YVTN_repeat-like_dom_sf"/>
</dbReference>
<name>A0A0W4ZDK7_PNEC8</name>
<dbReference type="InterPro" id="IPR039462">
    <property type="entry name" value="Nup159/Nup146_N"/>
</dbReference>
<dbReference type="GO" id="GO:0005634">
    <property type="term" value="C:nucleus"/>
    <property type="evidence" value="ECO:0007669"/>
    <property type="project" value="UniProtKB-SubCell"/>
</dbReference>
<dbReference type="Proteomes" id="UP000054454">
    <property type="component" value="Unassembled WGS sequence"/>
</dbReference>
<comment type="caution">
    <text evidence="6">The sequence shown here is derived from an EMBL/GenBank/DDBJ whole genome shotgun (WGS) entry which is preliminary data.</text>
</comment>
<accession>A0A0W4ZDK7</accession>
<feature type="region of interest" description="Disordered" evidence="4">
    <location>
        <begin position="777"/>
        <end position="817"/>
    </location>
</feature>
<dbReference type="SUPFAM" id="SSF117289">
    <property type="entry name" value="Nucleoporin domain"/>
    <property type="match status" value="1"/>
</dbReference>
<dbReference type="Pfam" id="PF16755">
    <property type="entry name" value="Beta-prop_NUP159_NUP214"/>
    <property type="match status" value="1"/>
</dbReference>
<keyword evidence="2" id="KW-0813">Transport</keyword>
<evidence type="ECO:0000259" key="5">
    <source>
        <dbReference type="Pfam" id="PF16755"/>
    </source>
</evidence>
<comment type="subcellular location">
    <subcellularLocation>
        <location evidence="1">Nucleus</location>
    </subcellularLocation>
</comment>
<protein>
    <recommendedName>
        <fullName evidence="5">Nucleoporin Nup159/Nup146 N-terminal domain-containing protein</fullName>
    </recommendedName>
</protein>
<feature type="domain" description="Nucleoporin Nup159/Nup146 N-terminal" evidence="5">
    <location>
        <begin position="53"/>
        <end position="409"/>
    </location>
</feature>
<evidence type="ECO:0000313" key="7">
    <source>
        <dbReference type="Proteomes" id="UP000054454"/>
    </source>
</evidence>
<dbReference type="VEuPathDB" id="FungiDB:T552_02963"/>
<keyword evidence="3" id="KW-0539">Nucleus</keyword>
<dbReference type="AlphaFoldDB" id="A0A0W4ZDK7"/>
<dbReference type="EMBL" id="LFVZ01000013">
    <property type="protein sequence ID" value="KTW26482.1"/>
    <property type="molecule type" value="Genomic_DNA"/>
</dbReference>
<sequence>MLNSFSFLNTSISQPSNEMYVELEELDTDNFGFLSLQHNAYIQIEKIFTDQTPRYNASLLCIGNKNGYYAVGIPSGFAFGTTKSLRESLKGNIVKKIAEHNPLSIIHLQKKIINLSFCADEEYLIVVTEENEIMFYCTQKLFQKDNSLKPEFIFQVENIKDVLPNPINSNMIAVLTFFGNLHLINFSQRSISEPLVNNVTSFSWSQKGKQIVCGTSEGKLAQYTPDGSLKAVINKPKSLNDAYYVSSILWLENHVFFVVYNDHGSTEDLRHDYVIFIITREQNGIITYGKLVDPSPPFGLTSRIDHHFIRYLKNWEPNLKSFIIVAATASADIGIVVRNKDDLVWRTLTISNETRRVSLPYSILNDRDTSPIGIALDFTSSQNVQKPLFPSEEPKEGPPLPILYLLNNDYLLTGYYVLYVDAIKACKTYDSICSKENTSDICSNQNAVETAKEFGFGFKSAPVPSLPVLNSKPMLENTLNSQTIRPMVNNPVSFGVSFGAPAFGAPAFGNPLFGSSGNTGIQNAAFGKSFFNNVSQTIKPTFFTSSIKSDNESPFGKLVQNSSETPENKMESIFSKSTPLFSFADSSRFRDEDEIEDALEMKNESILEDKIDCISNKEPEIHDNSYGEIDKCFDNNEKNAFMNSQSQSLDTFSLSSKISSPFASFGKEHSFFSDSKIPTLSSLTVQEKTLSSSSFVDQENQIKRETGNLGTSVSFSSYSDVFQPKINDKIETKEKIATSFFFKDKNENINEICKTHQTSSSGIDLPVLSDNISRNDVTKDKSHEENEFNQNNKNEPFSSDLFPEHLSSSKGNVSKDSFNISSNESTIYDINRNLQSQDISKITENLHENVKEKPDTLSLSVLNQNRSIDFANDNYNLHKNLKDKPEQIVYNHSKLQNSKALPDSSSIFFSNNSDTLESKNDEIFSFDLSQIKAPLKDIADETHNDTIKRSPLFKNQYMMKLKPLLSMSEALKAQSKEKGLFKEIDIICKQMDNELNIIQKNLESLSLFIEDQKEDNSVENDSVDIFRRHIEEWKLEEIPQMGKIIFDLLNNISNFQKIEDTNLDIIKSLKKTFIKLEAKHIEVSRFIRARTDHEFTRMIKVRQLGSEHLENQIKLRKICQTVENYLWKAEESFALYKAKLAGKTNGNIKLPSLESIKKALGKINSLIQQSMNETNNLEFELKRLKTDLFLKTKDIKSKTRKNSSFSENMLSIITADMLRKDKFLIILKELMRERTPLHTTIYD</sequence>
<dbReference type="RefSeq" id="XP_018224930.1">
    <property type="nucleotide sequence ID" value="XM_018371485.1"/>
</dbReference>
<reference evidence="7" key="1">
    <citation type="journal article" date="2016" name="Nat. Commun.">
        <title>Genome analysis of three Pneumocystis species reveals adaptation mechanisms to life exclusively in mammalian hosts.</title>
        <authorList>
            <person name="Ma L."/>
            <person name="Chen Z."/>
            <person name="Huang D.W."/>
            <person name="Kutty G."/>
            <person name="Ishihara M."/>
            <person name="Wang H."/>
            <person name="Abouelleil A."/>
            <person name="Bishop L."/>
            <person name="Davey E."/>
            <person name="Deng R."/>
            <person name="Deng X."/>
            <person name="Fan L."/>
            <person name="Fantoni G."/>
            <person name="Fitzgerald M."/>
            <person name="Gogineni E."/>
            <person name="Goldberg J.M."/>
            <person name="Handley G."/>
            <person name="Hu X."/>
            <person name="Huber C."/>
            <person name="Jiao X."/>
            <person name="Jones K."/>
            <person name="Levin J.Z."/>
            <person name="Liu Y."/>
            <person name="Macdonald P."/>
            <person name="Melnikov A."/>
            <person name="Raley C."/>
            <person name="Sassi M."/>
            <person name="Sherman B.T."/>
            <person name="Song X."/>
            <person name="Sykes S."/>
            <person name="Tran B."/>
            <person name="Walsh L."/>
            <person name="Xia Y."/>
            <person name="Yang J."/>
            <person name="Young S."/>
            <person name="Zeng Q."/>
            <person name="Zheng X."/>
            <person name="Stephens R."/>
            <person name="Nusbaum C."/>
            <person name="Birren B.W."/>
            <person name="Azadi P."/>
            <person name="Lempicki R.A."/>
            <person name="Cuomo C.A."/>
            <person name="Kovacs J.A."/>
        </authorList>
    </citation>
    <scope>NUCLEOTIDE SEQUENCE [LARGE SCALE GENOMIC DNA]</scope>
    <source>
        <strain evidence="7">B80</strain>
    </source>
</reference>
<feature type="compositionally biased region" description="Basic and acidic residues" evidence="4">
    <location>
        <begin position="777"/>
        <end position="786"/>
    </location>
</feature>
<dbReference type="GeneID" id="28937688"/>
<organism evidence="6 7">
    <name type="scientific">Pneumocystis carinii (strain B80)</name>
    <name type="common">Rat pneumocystis pneumonia agent</name>
    <name type="synonym">Pneumocystis carinii f. sp. carinii</name>
    <dbReference type="NCBI Taxonomy" id="1408658"/>
    <lineage>
        <taxon>Eukaryota</taxon>
        <taxon>Fungi</taxon>
        <taxon>Dikarya</taxon>
        <taxon>Ascomycota</taxon>
        <taxon>Taphrinomycotina</taxon>
        <taxon>Pneumocystomycetes</taxon>
        <taxon>Pneumocystaceae</taxon>
        <taxon>Pneumocystis</taxon>
    </lineage>
</organism>
<feature type="compositionally biased region" description="Polar residues" evidence="4">
    <location>
        <begin position="806"/>
        <end position="817"/>
    </location>
</feature>
<proteinExistence type="predicted"/>
<gene>
    <name evidence="6" type="ORF">T552_02963</name>
</gene>
<evidence type="ECO:0000256" key="2">
    <source>
        <dbReference type="ARBA" id="ARBA00022448"/>
    </source>
</evidence>
<keyword evidence="7" id="KW-1185">Reference proteome</keyword>
<dbReference type="OrthoDB" id="248320at2759"/>
<evidence type="ECO:0000313" key="6">
    <source>
        <dbReference type="EMBL" id="KTW26482.1"/>
    </source>
</evidence>
<evidence type="ECO:0000256" key="4">
    <source>
        <dbReference type="SAM" id="MobiDB-lite"/>
    </source>
</evidence>
<dbReference type="Gene3D" id="2.130.10.10">
    <property type="entry name" value="YVTN repeat-like/Quinoprotein amine dehydrogenase"/>
    <property type="match status" value="1"/>
</dbReference>
<evidence type="ECO:0000256" key="3">
    <source>
        <dbReference type="ARBA" id="ARBA00023242"/>
    </source>
</evidence>